<protein>
    <submittedName>
        <fullName evidence="1">Uncharacterized protein</fullName>
    </submittedName>
</protein>
<dbReference type="AlphaFoldDB" id="A0A5C6MEP5"/>
<organism evidence="1 2">
    <name type="scientific">Takifugu flavidus</name>
    <name type="common">sansaifugu</name>
    <dbReference type="NCBI Taxonomy" id="433684"/>
    <lineage>
        <taxon>Eukaryota</taxon>
        <taxon>Metazoa</taxon>
        <taxon>Chordata</taxon>
        <taxon>Craniata</taxon>
        <taxon>Vertebrata</taxon>
        <taxon>Euteleostomi</taxon>
        <taxon>Actinopterygii</taxon>
        <taxon>Neopterygii</taxon>
        <taxon>Teleostei</taxon>
        <taxon>Neoteleostei</taxon>
        <taxon>Acanthomorphata</taxon>
        <taxon>Eupercaria</taxon>
        <taxon>Tetraodontiformes</taxon>
        <taxon>Tetradontoidea</taxon>
        <taxon>Tetraodontidae</taxon>
        <taxon>Takifugu</taxon>
    </lineage>
</organism>
<feature type="non-terminal residue" evidence="1">
    <location>
        <position position="1"/>
    </location>
</feature>
<keyword evidence="2" id="KW-1185">Reference proteome</keyword>
<dbReference type="Proteomes" id="UP000324091">
    <property type="component" value="Unassembled WGS sequence"/>
</dbReference>
<feature type="non-terminal residue" evidence="1">
    <location>
        <position position="97"/>
    </location>
</feature>
<name>A0A5C6MEP5_9TELE</name>
<proteinExistence type="predicted"/>
<evidence type="ECO:0000313" key="1">
    <source>
        <dbReference type="EMBL" id="TWW53055.1"/>
    </source>
</evidence>
<accession>A0A5C6MEP5</accession>
<reference evidence="1 2" key="1">
    <citation type="submission" date="2019-04" db="EMBL/GenBank/DDBJ databases">
        <title>Chromosome genome assembly for Takifugu flavidus.</title>
        <authorList>
            <person name="Xiao S."/>
        </authorList>
    </citation>
    <scope>NUCLEOTIDE SEQUENCE [LARGE SCALE GENOMIC DNA]</scope>
    <source>
        <strain evidence="1">HTHZ2018</strain>
        <tissue evidence="1">Muscle</tissue>
    </source>
</reference>
<gene>
    <name evidence="1" type="ORF">D4764_0014930</name>
</gene>
<comment type="caution">
    <text evidence="1">The sequence shown here is derived from an EMBL/GenBank/DDBJ whole genome shotgun (WGS) entry which is preliminary data.</text>
</comment>
<sequence>DVSKVERLVESGGVLRDALTPVCLLVNPATKITVSNAPPFIKNDDLCKTLSRYGQIVSQVRMVLLGCKSPKLKHVVCHRRQLYMVLKDSDGHLNLRV</sequence>
<dbReference type="EMBL" id="RHFK02000828">
    <property type="protein sequence ID" value="TWW53055.1"/>
    <property type="molecule type" value="Genomic_DNA"/>
</dbReference>
<evidence type="ECO:0000313" key="2">
    <source>
        <dbReference type="Proteomes" id="UP000324091"/>
    </source>
</evidence>